<dbReference type="NCBIfam" id="TIGR00089">
    <property type="entry name" value="MiaB/RimO family radical SAM methylthiotransferase"/>
    <property type="match status" value="1"/>
</dbReference>
<evidence type="ECO:0000256" key="5">
    <source>
        <dbReference type="ARBA" id="ARBA00022723"/>
    </source>
</evidence>
<dbReference type="InterPro" id="IPR058240">
    <property type="entry name" value="rSAM_sf"/>
</dbReference>
<proteinExistence type="inferred from homology"/>
<dbReference type="PROSITE" id="PS50926">
    <property type="entry name" value="TRAM"/>
    <property type="match status" value="1"/>
</dbReference>
<dbReference type="NCBIfam" id="TIGR01574">
    <property type="entry name" value="miaB-methiolase"/>
    <property type="match status" value="1"/>
</dbReference>
<dbReference type="SMART" id="SM00729">
    <property type="entry name" value="Elp3"/>
    <property type="match status" value="1"/>
</dbReference>
<dbReference type="Proteomes" id="UP001501565">
    <property type="component" value="Unassembled WGS sequence"/>
</dbReference>
<dbReference type="RefSeq" id="WP_344800610.1">
    <property type="nucleotide sequence ID" value="NZ_BAABBN010000015.1"/>
</dbReference>
<dbReference type="PROSITE" id="PS51918">
    <property type="entry name" value="RADICAL_SAM"/>
    <property type="match status" value="1"/>
</dbReference>
<keyword evidence="6 9" id="KW-0408">Iron</keyword>
<feature type="binding site" evidence="9">
    <location>
        <position position="158"/>
    </location>
    <ligand>
        <name>[4Fe-4S] cluster</name>
        <dbReference type="ChEBI" id="CHEBI:49883"/>
        <label>2</label>
        <note>4Fe-4S-S-AdoMet</note>
    </ligand>
</feature>
<evidence type="ECO:0000259" key="11">
    <source>
        <dbReference type="PROSITE" id="PS51449"/>
    </source>
</evidence>
<reference evidence="14" key="1">
    <citation type="journal article" date="2019" name="Int. J. Syst. Evol. Microbiol.">
        <title>The Global Catalogue of Microorganisms (GCM) 10K type strain sequencing project: providing services to taxonomists for standard genome sequencing and annotation.</title>
        <authorList>
            <consortium name="The Broad Institute Genomics Platform"/>
            <consortium name="The Broad Institute Genome Sequencing Center for Infectious Disease"/>
            <person name="Wu L."/>
            <person name="Ma J."/>
        </authorList>
    </citation>
    <scope>NUCLEOTIDE SEQUENCE [LARGE SCALE GENOMIC DNA]</scope>
    <source>
        <strain evidence="14">JCM 17551</strain>
    </source>
</reference>
<dbReference type="InterPro" id="IPR023404">
    <property type="entry name" value="rSAM_horseshoe"/>
</dbReference>
<evidence type="ECO:0000313" key="13">
    <source>
        <dbReference type="EMBL" id="GAA3941584.1"/>
    </source>
</evidence>
<evidence type="ECO:0000259" key="12">
    <source>
        <dbReference type="PROSITE" id="PS51918"/>
    </source>
</evidence>
<dbReference type="SFLD" id="SFLDF00273">
    <property type="entry name" value="(dimethylallyl)adenosine_tRNA"/>
    <property type="match status" value="1"/>
</dbReference>
<feature type="binding site" evidence="9">
    <location>
        <position position="13"/>
    </location>
    <ligand>
        <name>[4Fe-4S] cluster</name>
        <dbReference type="ChEBI" id="CHEBI:49883"/>
        <label>1</label>
    </ligand>
</feature>
<feature type="binding site" evidence="9">
    <location>
        <position position="50"/>
    </location>
    <ligand>
        <name>[4Fe-4S] cluster</name>
        <dbReference type="ChEBI" id="CHEBI:49883"/>
        <label>1</label>
    </ligand>
</feature>
<dbReference type="Pfam" id="PF00919">
    <property type="entry name" value="UPF0004"/>
    <property type="match status" value="1"/>
</dbReference>
<evidence type="ECO:0000259" key="10">
    <source>
        <dbReference type="PROSITE" id="PS50926"/>
    </source>
</evidence>
<comment type="similarity">
    <text evidence="9">Belongs to the methylthiotransferase family. MiaB subfamily.</text>
</comment>
<comment type="function">
    <text evidence="1 9">Catalyzes the methylthiolation of N6-(dimethylallyl)adenosine (i(6)A), leading to the formation of 2-methylthio-N6-(dimethylallyl)adenosine (ms(2)i(6)A) at position 37 in tRNAs that read codons beginning with uridine.</text>
</comment>
<dbReference type="EMBL" id="BAABBN010000015">
    <property type="protein sequence ID" value="GAA3941584.1"/>
    <property type="molecule type" value="Genomic_DNA"/>
</dbReference>
<evidence type="ECO:0000256" key="4">
    <source>
        <dbReference type="ARBA" id="ARBA00022691"/>
    </source>
</evidence>
<dbReference type="SFLD" id="SFLDG01082">
    <property type="entry name" value="B12-binding_domain_containing"/>
    <property type="match status" value="1"/>
</dbReference>
<protein>
    <recommendedName>
        <fullName evidence="8 9">tRNA-2-methylthio-N(6)-dimethylallyladenosine synthase</fullName>
        <ecNumber evidence="8 9">2.8.4.3</ecNumber>
    </recommendedName>
    <alternativeName>
        <fullName evidence="9">(Dimethylallyl)adenosine tRNA methylthiotransferase MiaB</fullName>
    </alternativeName>
    <alternativeName>
        <fullName evidence="9">tRNA-i(6)A37 methylthiotransferase</fullName>
    </alternativeName>
</protein>
<keyword evidence="2 9" id="KW-0004">4Fe-4S</keyword>
<keyword evidence="3 9" id="KW-0808">Transferase</keyword>
<sequence length="448" mass="50444">MATKKLFIKTHGCQMNEYDSSRMADLLGESHEMELTENESEADVLLLNTCSIREKAQEKVFHQLGRWRKLKSTNPDLVIGVGGCVASQEGHAIQERAPFVDMIFGPQTLHRLPEMIESSKDGEVGIVDISFPEIEKFDHLPEPKVDGPSAFVSIMEGCSKYCTFCVVPYTRGEEVSRPFDDVIAEIAHLAEQGVREVNLLGQNVNAYMGEMHDGRTADLAELITFVAAIDGIDRIRYTTSHPVEFSDSLINVYADVPELVSHLHLPVQSGSDHILMQMKRGHTAVEYKSKIRKLRKIRPDISLSSDFIIGFPGESQFDFEQTMKLIEEVGFDHSFSFIYSARPGTPASDLPDETSEEEKKKRLKILQDRILQNAFQISRRMVDTVQSILVTDVSKRDPGQLQGRTENNRVVNFRCEDHSLIGKFVDVTIHEALPNSLRGELVLPCNPR</sequence>
<accession>A0ABP7NAT8</accession>
<comment type="subunit">
    <text evidence="9">Monomer.</text>
</comment>
<organism evidence="13 14">
    <name type="scientific">Litoribacillus peritrichatus</name>
    <dbReference type="NCBI Taxonomy" id="718191"/>
    <lineage>
        <taxon>Bacteria</taxon>
        <taxon>Pseudomonadati</taxon>
        <taxon>Pseudomonadota</taxon>
        <taxon>Gammaproteobacteria</taxon>
        <taxon>Oceanospirillales</taxon>
        <taxon>Oceanospirillaceae</taxon>
        <taxon>Litoribacillus</taxon>
    </lineage>
</organism>
<evidence type="ECO:0000256" key="1">
    <source>
        <dbReference type="ARBA" id="ARBA00003234"/>
    </source>
</evidence>
<dbReference type="InterPro" id="IPR013848">
    <property type="entry name" value="Methylthiotransferase_N"/>
</dbReference>
<dbReference type="SFLD" id="SFLDG01061">
    <property type="entry name" value="methylthiotransferase"/>
    <property type="match status" value="1"/>
</dbReference>
<feature type="binding site" evidence="9">
    <location>
        <position position="162"/>
    </location>
    <ligand>
        <name>[4Fe-4S] cluster</name>
        <dbReference type="ChEBI" id="CHEBI:49883"/>
        <label>2</label>
        <note>4Fe-4S-S-AdoMet</note>
    </ligand>
</feature>
<evidence type="ECO:0000256" key="6">
    <source>
        <dbReference type="ARBA" id="ARBA00023004"/>
    </source>
</evidence>
<feature type="binding site" evidence="9">
    <location>
        <position position="84"/>
    </location>
    <ligand>
        <name>[4Fe-4S] cluster</name>
        <dbReference type="ChEBI" id="CHEBI:49883"/>
        <label>1</label>
    </ligand>
</feature>
<feature type="domain" description="MTTase N-terminal" evidence="11">
    <location>
        <begin position="4"/>
        <end position="121"/>
    </location>
</feature>
<feature type="domain" description="Radical SAM core" evidence="12">
    <location>
        <begin position="144"/>
        <end position="376"/>
    </location>
</feature>
<dbReference type="Gene3D" id="3.80.30.20">
    <property type="entry name" value="tm_1862 like domain"/>
    <property type="match status" value="1"/>
</dbReference>
<feature type="domain" description="TRAM" evidence="10">
    <location>
        <begin position="379"/>
        <end position="443"/>
    </location>
</feature>
<dbReference type="SFLD" id="SFLDS00029">
    <property type="entry name" value="Radical_SAM"/>
    <property type="match status" value="1"/>
</dbReference>
<keyword evidence="9" id="KW-0963">Cytoplasm</keyword>
<comment type="catalytic activity">
    <reaction evidence="9">
        <text>N(6)-dimethylallyladenosine(37) in tRNA + (sulfur carrier)-SH + AH2 + 2 S-adenosyl-L-methionine = 2-methylsulfanyl-N(6)-dimethylallyladenosine(37) in tRNA + (sulfur carrier)-H + 5'-deoxyadenosine + L-methionine + A + S-adenosyl-L-homocysteine + 2 H(+)</text>
        <dbReference type="Rhea" id="RHEA:37067"/>
        <dbReference type="Rhea" id="RHEA-COMP:10375"/>
        <dbReference type="Rhea" id="RHEA-COMP:10376"/>
        <dbReference type="Rhea" id="RHEA-COMP:14737"/>
        <dbReference type="Rhea" id="RHEA-COMP:14739"/>
        <dbReference type="ChEBI" id="CHEBI:13193"/>
        <dbReference type="ChEBI" id="CHEBI:15378"/>
        <dbReference type="ChEBI" id="CHEBI:17319"/>
        <dbReference type="ChEBI" id="CHEBI:17499"/>
        <dbReference type="ChEBI" id="CHEBI:29917"/>
        <dbReference type="ChEBI" id="CHEBI:57844"/>
        <dbReference type="ChEBI" id="CHEBI:57856"/>
        <dbReference type="ChEBI" id="CHEBI:59789"/>
        <dbReference type="ChEBI" id="CHEBI:64428"/>
        <dbReference type="ChEBI" id="CHEBI:74415"/>
        <dbReference type="ChEBI" id="CHEBI:74417"/>
        <dbReference type="EC" id="2.8.4.3"/>
    </reaction>
</comment>
<evidence type="ECO:0000256" key="3">
    <source>
        <dbReference type="ARBA" id="ARBA00022679"/>
    </source>
</evidence>
<dbReference type="Gene3D" id="3.40.50.12160">
    <property type="entry name" value="Methylthiotransferase, N-terminal domain"/>
    <property type="match status" value="1"/>
</dbReference>
<dbReference type="InterPro" id="IPR038135">
    <property type="entry name" value="Methylthiotransferase_N_sf"/>
</dbReference>
<dbReference type="InterPro" id="IPR005839">
    <property type="entry name" value="Methylthiotransferase"/>
</dbReference>
<dbReference type="PANTHER" id="PTHR43020:SF2">
    <property type="entry name" value="MITOCHONDRIAL TRNA METHYLTHIOTRANSFERASE CDK5RAP1"/>
    <property type="match status" value="1"/>
</dbReference>
<dbReference type="PANTHER" id="PTHR43020">
    <property type="entry name" value="CDK5 REGULATORY SUBUNIT-ASSOCIATED PROTEIN 1"/>
    <property type="match status" value="1"/>
</dbReference>
<dbReference type="PROSITE" id="PS01278">
    <property type="entry name" value="MTTASE_RADICAL"/>
    <property type="match status" value="1"/>
</dbReference>
<dbReference type="PROSITE" id="PS51449">
    <property type="entry name" value="MTTASE_N"/>
    <property type="match status" value="1"/>
</dbReference>
<dbReference type="HAMAP" id="MF_01864">
    <property type="entry name" value="tRNA_metthiotr_MiaB"/>
    <property type="match status" value="1"/>
</dbReference>
<comment type="subcellular location">
    <subcellularLocation>
        <location evidence="9">Cytoplasm</location>
    </subcellularLocation>
</comment>
<gene>
    <name evidence="9 13" type="primary">miaB</name>
    <name evidence="13" type="ORF">GCM10022277_41900</name>
</gene>
<dbReference type="InterPro" id="IPR006638">
    <property type="entry name" value="Elp3/MiaA/NifB-like_rSAM"/>
</dbReference>
<dbReference type="Pfam" id="PF04055">
    <property type="entry name" value="Radical_SAM"/>
    <property type="match status" value="1"/>
</dbReference>
<dbReference type="SUPFAM" id="SSF102114">
    <property type="entry name" value="Radical SAM enzymes"/>
    <property type="match status" value="1"/>
</dbReference>
<dbReference type="InterPro" id="IPR007197">
    <property type="entry name" value="rSAM"/>
</dbReference>
<dbReference type="InterPro" id="IPR020612">
    <property type="entry name" value="Methylthiotransferase_CS"/>
</dbReference>
<keyword evidence="7 9" id="KW-0411">Iron-sulfur</keyword>
<evidence type="ECO:0000256" key="2">
    <source>
        <dbReference type="ARBA" id="ARBA00022485"/>
    </source>
</evidence>
<comment type="caution">
    <text evidence="13">The sequence shown here is derived from an EMBL/GenBank/DDBJ whole genome shotgun (WGS) entry which is preliminary data.</text>
</comment>
<evidence type="ECO:0000313" key="14">
    <source>
        <dbReference type="Proteomes" id="UP001501565"/>
    </source>
</evidence>
<keyword evidence="4 9" id="KW-0949">S-adenosyl-L-methionine</keyword>
<dbReference type="InterPro" id="IPR006463">
    <property type="entry name" value="MiaB_methiolase"/>
</dbReference>
<evidence type="ECO:0000256" key="9">
    <source>
        <dbReference type="HAMAP-Rule" id="MF_01864"/>
    </source>
</evidence>
<keyword evidence="5 9" id="KW-0479">Metal-binding</keyword>
<name>A0ABP7NAT8_9GAMM</name>
<feature type="binding site" evidence="9">
    <location>
        <position position="165"/>
    </location>
    <ligand>
        <name>[4Fe-4S] cluster</name>
        <dbReference type="ChEBI" id="CHEBI:49883"/>
        <label>2</label>
        <note>4Fe-4S-S-AdoMet</note>
    </ligand>
</feature>
<dbReference type="EC" id="2.8.4.3" evidence="8 9"/>
<evidence type="ECO:0000256" key="7">
    <source>
        <dbReference type="ARBA" id="ARBA00023014"/>
    </source>
</evidence>
<dbReference type="Pfam" id="PF01938">
    <property type="entry name" value="TRAM"/>
    <property type="match status" value="1"/>
</dbReference>
<dbReference type="CDD" id="cd01335">
    <property type="entry name" value="Radical_SAM"/>
    <property type="match status" value="1"/>
</dbReference>
<dbReference type="InterPro" id="IPR002792">
    <property type="entry name" value="TRAM_dom"/>
</dbReference>
<keyword evidence="9" id="KW-0819">tRNA processing</keyword>
<keyword evidence="14" id="KW-1185">Reference proteome</keyword>
<evidence type="ECO:0000256" key="8">
    <source>
        <dbReference type="ARBA" id="ARBA00033765"/>
    </source>
</evidence>
<comment type="cofactor">
    <cofactor evidence="9">
        <name>[4Fe-4S] cluster</name>
        <dbReference type="ChEBI" id="CHEBI:49883"/>
    </cofactor>
    <text evidence="9">Binds 2 [4Fe-4S] clusters. One cluster is coordinated with 3 cysteines and an exchangeable S-adenosyl-L-methionine.</text>
</comment>